<evidence type="ECO:0000256" key="2">
    <source>
        <dbReference type="SAM" id="MobiDB-lite"/>
    </source>
</evidence>
<sequence>MAKLKKRSRSAKLAGQRKQNVPQDDKDFQKIAPLLDKLKSDATNDRSMAVGAINTLCDTDPEIRKLFLKSDLIRTILTKLVHDSSDEVVVESFGLLRNLIIEEGYDLSVFLWRSDIWTVLEHSFSKAKNSLDHIKDEKVSGEQRRLLFDFIENIIACLGSLSLEISTEVFHSDIFPKMVASGIPKFVITLIEKNLSKSLTLTSLEFLYDLSTISTPFIEAFSQDDSVKQIFGSLNVSNDLSKVYLLGLHFQTLEFSNGLDDDQTVQIADSLLNITNKLVDTAPEEKESLKAFELTLDIFATIVEIKSETELQSTKLAAVFESQVVPFLAKVFQYASVKVLVCLTNILYFYRGEVPQSCSDVVQTIRPAVLQQLSQKLEERDLEAVNLYLGYVEVSEDLQATEELRLVGDALVKLALQLDKITPASTELTNHVMRILTALGKTSQDLDFVTNITKLIVDKNFVEPIKYYNSTRLGELRKKHQYLLEDVLVGAVNCIIDLYDDDYFYNKPLYHEGGLGDVLKSHLADYKKIYKAIDKNSQPQLKQVSEETLQNLERFVRYKDGEL</sequence>
<reference evidence="4" key="1">
    <citation type="journal article" date="2021" name="Open Biol.">
        <title>Shared evolutionary footprints suggest mitochondrial oxidative damage underlies multiple complex I losses in fungi.</title>
        <authorList>
            <person name="Schikora-Tamarit M.A."/>
            <person name="Marcet-Houben M."/>
            <person name="Nosek J."/>
            <person name="Gabaldon T."/>
        </authorList>
    </citation>
    <scope>NUCLEOTIDE SEQUENCE</scope>
    <source>
        <strain evidence="4">CBS6075</strain>
    </source>
</reference>
<evidence type="ECO:0000313" key="4">
    <source>
        <dbReference type="EMBL" id="KAH3671111.1"/>
    </source>
</evidence>
<dbReference type="PANTHER" id="PTHR13347:SF1">
    <property type="entry name" value="HEAT REPEAT-CONTAINING PROTEIN 3"/>
    <property type="match status" value="1"/>
</dbReference>
<protein>
    <recommendedName>
        <fullName evidence="3">SYO1-like TPR repeats domain-containing protein</fullName>
    </recommendedName>
</protein>
<evidence type="ECO:0000259" key="3">
    <source>
        <dbReference type="Pfam" id="PF25567"/>
    </source>
</evidence>
<dbReference type="EMBL" id="JAEUBE010000084">
    <property type="protein sequence ID" value="KAH3671111.1"/>
    <property type="molecule type" value="Genomic_DNA"/>
</dbReference>
<feature type="compositionally biased region" description="Basic residues" evidence="2">
    <location>
        <begin position="1"/>
        <end position="10"/>
    </location>
</feature>
<feature type="domain" description="SYO1-like TPR repeats" evidence="3">
    <location>
        <begin position="321"/>
        <end position="560"/>
    </location>
</feature>
<dbReference type="InterPro" id="IPR011989">
    <property type="entry name" value="ARM-like"/>
</dbReference>
<evidence type="ECO:0000313" key="5">
    <source>
        <dbReference type="Proteomes" id="UP000769157"/>
    </source>
</evidence>
<accession>A0A9P8PFS0</accession>
<proteinExistence type="inferred from homology"/>
<name>A0A9P8PFS0_9ASCO</name>
<keyword evidence="5" id="KW-1185">Reference proteome</keyword>
<dbReference type="RefSeq" id="XP_046064479.1">
    <property type="nucleotide sequence ID" value="XM_046208959.1"/>
</dbReference>
<dbReference type="GeneID" id="70232790"/>
<dbReference type="GO" id="GO:0006606">
    <property type="term" value="P:protein import into nucleus"/>
    <property type="evidence" value="ECO:0007669"/>
    <property type="project" value="TreeGrafter"/>
</dbReference>
<dbReference type="AlphaFoldDB" id="A0A9P8PFS0"/>
<reference evidence="4" key="2">
    <citation type="submission" date="2021-01" db="EMBL/GenBank/DDBJ databases">
        <authorList>
            <person name="Schikora-Tamarit M.A."/>
        </authorList>
    </citation>
    <scope>NUCLEOTIDE SEQUENCE</scope>
    <source>
        <strain evidence="4">CBS6075</strain>
    </source>
</reference>
<dbReference type="Pfam" id="PF25567">
    <property type="entry name" value="TPR_SYO1"/>
    <property type="match status" value="1"/>
</dbReference>
<dbReference type="PANTHER" id="PTHR13347">
    <property type="entry name" value="HEAT REPEAT-CONTAINING PROTEIN 3"/>
    <property type="match status" value="1"/>
</dbReference>
<dbReference type="SUPFAM" id="SSF48371">
    <property type="entry name" value="ARM repeat"/>
    <property type="match status" value="1"/>
</dbReference>
<feature type="region of interest" description="Disordered" evidence="2">
    <location>
        <begin position="1"/>
        <end position="23"/>
    </location>
</feature>
<dbReference type="GO" id="GO:0051082">
    <property type="term" value="F:unfolded protein binding"/>
    <property type="evidence" value="ECO:0007669"/>
    <property type="project" value="TreeGrafter"/>
</dbReference>
<dbReference type="InterPro" id="IPR052616">
    <property type="entry name" value="SYO1-like"/>
</dbReference>
<organism evidence="4 5">
    <name type="scientific">Ogataea philodendri</name>
    <dbReference type="NCBI Taxonomy" id="1378263"/>
    <lineage>
        <taxon>Eukaryota</taxon>
        <taxon>Fungi</taxon>
        <taxon>Dikarya</taxon>
        <taxon>Ascomycota</taxon>
        <taxon>Saccharomycotina</taxon>
        <taxon>Pichiomycetes</taxon>
        <taxon>Pichiales</taxon>
        <taxon>Pichiaceae</taxon>
        <taxon>Ogataea</taxon>
    </lineage>
</organism>
<comment type="similarity">
    <text evidence="1">Belongs to the nuclear import and ribosome assembly adapter family.</text>
</comment>
<comment type="caution">
    <text evidence="4">The sequence shown here is derived from an EMBL/GenBank/DDBJ whole genome shotgun (WGS) entry which is preliminary data.</text>
</comment>
<dbReference type="OrthoDB" id="288703at2759"/>
<dbReference type="Proteomes" id="UP000769157">
    <property type="component" value="Unassembled WGS sequence"/>
</dbReference>
<gene>
    <name evidence="4" type="ORF">OGAPHI_000822</name>
</gene>
<dbReference type="Gene3D" id="1.25.10.10">
    <property type="entry name" value="Leucine-rich Repeat Variant"/>
    <property type="match status" value="1"/>
</dbReference>
<evidence type="ECO:0000256" key="1">
    <source>
        <dbReference type="ARBA" id="ARBA00049983"/>
    </source>
</evidence>
<dbReference type="GO" id="GO:0042273">
    <property type="term" value="P:ribosomal large subunit biogenesis"/>
    <property type="evidence" value="ECO:0007669"/>
    <property type="project" value="TreeGrafter"/>
</dbReference>
<dbReference type="InterPro" id="IPR057990">
    <property type="entry name" value="TPR_SYO1"/>
</dbReference>
<dbReference type="InterPro" id="IPR016024">
    <property type="entry name" value="ARM-type_fold"/>
</dbReference>